<evidence type="ECO:0000256" key="1">
    <source>
        <dbReference type="ARBA" id="ARBA00004308"/>
    </source>
</evidence>
<evidence type="ECO:0000256" key="7">
    <source>
        <dbReference type="SAM" id="SignalP"/>
    </source>
</evidence>
<keyword evidence="3" id="KW-1003">Cell membrane</keyword>
<keyword evidence="4" id="KW-0997">Cell inner membrane</keyword>
<keyword evidence="6" id="KW-0175">Coiled coil</keyword>
<dbReference type="PANTHER" id="PTHR30024:SF43">
    <property type="entry name" value="BLL4572 PROTEIN"/>
    <property type="match status" value="1"/>
</dbReference>
<gene>
    <name evidence="8" type="ORF">B9N65_03950</name>
</gene>
<dbReference type="RefSeq" id="WP_087582891.1">
    <property type="nucleotide sequence ID" value="NZ_NDYN01000003.1"/>
</dbReference>
<protein>
    <submittedName>
        <fullName evidence="8">Twin-arginine translocation pathway signal protein</fullName>
    </submittedName>
</protein>
<dbReference type="CDD" id="cd13553">
    <property type="entry name" value="PBP2_NrtA_CpmA_like"/>
    <property type="match status" value="1"/>
</dbReference>
<proteinExistence type="predicted"/>
<evidence type="ECO:0000256" key="6">
    <source>
        <dbReference type="SAM" id="Coils"/>
    </source>
</evidence>
<dbReference type="GO" id="GO:0012505">
    <property type="term" value="C:endomembrane system"/>
    <property type="evidence" value="ECO:0007669"/>
    <property type="project" value="UniProtKB-SubCell"/>
</dbReference>
<feature type="signal peptide" evidence="7">
    <location>
        <begin position="1"/>
        <end position="23"/>
    </location>
</feature>
<evidence type="ECO:0000256" key="2">
    <source>
        <dbReference type="ARBA" id="ARBA00022448"/>
    </source>
</evidence>
<evidence type="ECO:0000256" key="4">
    <source>
        <dbReference type="ARBA" id="ARBA00022519"/>
    </source>
</evidence>
<name>A0A1Y5MIH5_9BACT</name>
<evidence type="ECO:0000313" key="8">
    <source>
        <dbReference type="EMBL" id="OUT08390.1"/>
    </source>
</evidence>
<comment type="subcellular location">
    <subcellularLocation>
        <location evidence="1">Endomembrane system</location>
    </subcellularLocation>
</comment>
<dbReference type="PANTHER" id="PTHR30024">
    <property type="entry name" value="ALIPHATIC SULFONATES-BINDING PROTEIN-RELATED"/>
    <property type="match status" value="1"/>
</dbReference>
<feature type="coiled-coil region" evidence="6">
    <location>
        <begin position="259"/>
        <end position="286"/>
    </location>
</feature>
<keyword evidence="7" id="KW-0732">Signal</keyword>
<evidence type="ECO:0000313" key="9">
    <source>
        <dbReference type="Proteomes" id="UP000196317"/>
    </source>
</evidence>
<dbReference type="Proteomes" id="UP000196317">
    <property type="component" value="Unassembled WGS sequence"/>
</dbReference>
<keyword evidence="5" id="KW-0472">Membrane</keyword>
<dbReference type="EMBL" id="NDYN01000003">
    <property type="protein sequence ID" value="OUT08390.1"/>
    <property type="molecule type" value="Genomic_DNA"/>
</dbReference>
<organism evidence="8 9">
    <name type="scientific">Campylobacter concisus</name>
    <dbReference type="NCBI Taxonomy" id="199"/>
    <lineage>
        <taxon>Bacteria</taxon>
        <taxon>Pseudomonadati</taxon>
        <taxon>Campylobacterota</taxon>
        <taxon>Epsilonproteobacteria</taxon>
        <taxon>Campylobacterales</taxon>
        <taxon>Campylobacteraceae</taxon>
        <taxon>Campylobacter</taxon>
    </lineage>
</organism>
<dbReference type="AlphaFoldDB" id="A0A1Y5MIH5"/>
<comment type="caution">
    <text evidence="8">The sequence shown here is derived from an EMBL/GenBank/DDBJ whole genome shotgun (WGS) entry which is preliminary data.</text>
</comment>
<dbReference type="Pfam" id="PF13379">
    <property type="entry name" value="NMT1_2"/>
    <property type="match status" value="1"/>
</dbReference>
<dbReference type="Gene3D" id="3.40.190.10">
    <property type="entry name" value="Periplasmic binding protein-like II"/>
    <property type="match status" value="2"/>
</dbReference>
<feature type="chain" id="PRO_5013368644" evidence="7">
    <location>
        <begin position="24"/>
        <end position="305"/>
    </location>
</feature>
<keyword evidence="2" id="KW-0813">Transport</keyword>
<dbReference type="InterPro" id="IPR044527">
    <property type="entry name" value="NrtA/CpmA_ABC-bd_dom"/>
</dbReference>
<evidence type="ECO:0000256" key="5">
    <source>
        <dbReference type="ARBA" id="ARBA00023136"/>
    </source>
</evidence>
<sequence>MTRRYALQILGSFLALSSQKALASTPKIGVKIGFVPISDHLCIIASKLYKSENFMIVPIKFASWVDLAEALRAGAIDGAFMLAPLGLMLRANGAKIKTVLSAHKNGSALVARSDVAGLKQLAGKKIAVPSKFSMHYFLLDTILKRENMSADIIEMAPPEMPFALLSHQIDAYIVAEPFGQMAVNFKGRAKNLLFSKDIKPNHICCTLNFQEEILLKPYFNELLDAFKKAASFITKDHEKSALLGNEILSQNANLLKLVLDKEIVSYDDLSLKAEELEELKEFLISKNLGNQKLANLEINSYLEQR</sequence>
<reference evidence="8 9" key="1">
    <citation type="submission" date="2017-04" db="EMBL/GenBank/DDBJ databases">
        <title>Complete genome of Campylobacter concisus ATCC 33237T and draft genomes for an additional eight well characterized C. concisus strains.</title>
        <authorList>
            <person name="Cornelius A.J."/>
            <person name="Miller W.G."/>
            <person name="Lastovica A.J."/>
            <person name="On S.L."/>
            <person name="French N.P."/>
            <person name="Vandenberg O."/>
            <person name="Biggs P.J."/>
        </authorList>
    </citation>
    <scope>NUCLEOTIDE SEQUENCE [LARGE SCALE GENOMIC DNA]</scope>
    <source>
        <strain evidence="8 9">CCUG 19995</strain>
    </source>
</reference>
<dbReference type="SUPFAM" id="SSF53850">
    <property type="entry name" value="Periplasmic binding protein-like II"/>
    <property type="match status" value="1"/>
</dbReference>
<evidence type="ECO:0000256" key="3">
    <source>
        <dbReference type="ARBA" id="ARBA00022475"/>
    </source>
</evidence>
<accession>A0A1Y5MIH5</accession>